<dbReference type="GO" id="GO:0004623">
    <property type="term" value="F:phospholipase A2 activity"/>
    <property type="evidence" value="ECO:0007669"/>
    <property type="project" value="InterPro"/>
</dbReference>
<dbReference type="GO" id="GO:0050482">
    <property type="term" value="P:arachidonate secretion"/>
    <property type="evidence" value="ECO:0007669"/>
    <property type="project" value="InterPro"/>
</dbReference>
<dbReference type="SUPFAM" id="SSF48619">
    <property type="entry name" value="Phospholipase A2, PLA2"/>
    <property type="match status" value="1"/>
</dbReference>
<dbReference type="AlphaFoldDB" id="A0A9P1IVE8"/>
<gene>
    <name evidence="2" type="ORF">CAMP_LOCUS13596</name>
</gene>
<feature type="chain" id="PRO_5040394265" description="Phospholipase A(2)" evidence="1">
    <location>
        <begin position="20"/>
        <end position="188"/>
    </location>
</feature>
<sequence length="188" mass="21908">MRFFRKNILFILFFEFISCKDIILPLPNNLTKFDINFNFCGSGKFTEILGILVYDFCEKPEQINHCCAKHDDCYDQQKGKILCDQSFHHCTSNYDCFSVSESSYRIVKFFGENAYKLASGYVPLIVYIPSTNNALFDTEFVNLYTFCYLNRSILSSCVLKFQMCWNNSQNSCNELVCIYLSQQTPKIT</sequence>
<comment type="caution">
    <text evidence="2">The sequence shown here is derived from an EMBL/GenBank/DDBJ whole genome shotgun (WGS) entry which is preliminary data.</text>
</comment>
<evidence type="ECO:0000313" key="3">
    <source>
        <dbReference type="Proteomes" id="UP001152747"/>
    </source>
</evidence>
<dbReference type="PANTHER" id="PTHR34228:SF5">
    <property type="entry name" value="PHOSPHOLIPASE A(2)-RELATED"/>
    <property type="match status" value="1"/>
</dbReference>
<reference evidence="2" key="1">
    <citation type="submission" date="2022-11" db="EMBL/GenBank/DDBJ databases">
        <authorList>
            <person name="Kikuchi T."/>
        </authorList>
    </citation>
    <scope>NUCLEOTIDE SEQUENCE</scope>
    <source>
        <strain evidence="2">PS1010</strain>
    </source>
</reference>
<evidence type="ECO:0000256" key="1">
    <source>
        <dbReference type="SAM" id="SignalP"/>
    </source>
</evidence>
<accession>A0A9P1IVE8</accession>
<name>A0A9P1IVE8_9PELO</name>
<feature type="signal peptide" evidence="1">
    <location>
        <begin position="1"/>
        <end position="19"/>
    </location>
</feature>
<keyword evidence="1" id="KW-0732">Signal</keyword>
<dbReference type="EMBL" id="CANHGI010000005">
    <property type="protein sequence ID" value="CAI5450959.1"/>
    <property type="molecule type" value="Genomic_DNA"/>
</dbReference>
<dbReference type="GO" id="GO:0006644">
    <property type="term" value="P:phospholipid metabolic process"/>
    <property type="evidence" value="ECO:0007669"/>
    <property type="project" value="InterPro"/>
</dbReference>
<dbReference type="Proteomes" id="UP001152747">
    <property type="component" value="Unassembled WGS sequence"/>
</dbReference>
<evidence type="ECO:0008006" key="4">
    <source>
        <dbReference type="Google" id="ProtNLM"/>
    </source>
</evidence>
<dbReference type="InterPro" id="IPR053322">
    <property type="entry name" value="PLA2-like"/>
</dbReference>
<dbReference type="PANTHER" id="PTHR34228">
    <property type="entry name" value="PROTEIN CBG09474-RELATED"/>
    <property type="match status" value="1"/>
</dbReference>
<organism evidence="2 3">
    <name type="scientific">Caenorhabditis angaria</name>
    <dbReference type="NCBI Taxonomy" id="860376"/>
    <lineage>
        <taxon>Eukaryota</taxon>
        <taxon>Metazoa</taxon>
        <taxon>Ecdysozoa</taxon>
        <taxon>Nematoda</taxon>
        <taxon>Chromadorea</taxon>
        <taxon>Rhabditida</taxon>
        <taxon>Rhabditina</taxon>
        <taxon>Rhabditomorpha</taxon>
        <taxon>Rhabditoidea</taxon>
        <taxon>Rhabditidae</taxon>
        <taxon>Peloderinae</taxon>
        <taxon>Caenorhabditis</taxon>
    </lineage>
</organism>
<evidence type="ECO:0000313" key="2">
    <source>
        <dbReference type="EMBL" id="CAI5450959.1"/>
    </source>
</evidence>
<proteinExistence type="predicted"/>
<dbReference type="InterPro" id="IPR036444">
    <property type="entry name" value="PLipase_A2_dom_sf"/>
</dbReference>
<dbReference type="OrthoDB" id="10681740at2759"/>
<keyword evidence="3" id="KW-1185">Reference proteome</keyword>
<protein>
    <recommendedName>
        <fullName evidence="4">Phospholipase A(2)</fullName>
    </recommendedName>
</protein>